<protein>
    <submittedName>
        <fullName evidence="1">Uncharacterized protein</fullName>
    </submittedName>
</protein>
<proteinExistence type="predicted"/>
<gene>
    <name evidence="1" type="ORF">IQ26_06942</name>
</gene>
<dbReference type="Proteomes" id="UP000317122">
    <property type="component" value="Unassembled WGS sequence"/>
</dbReference>
<dbReference type="EMBL" id="VLKT01000075">
    <property type="protein sequence ID" value="TWI20777.1"/>
    <property type="molecule type" value="Genomic_DNA"/>
</dbReference>
<accession>A0A562MLI7</accession>
<comment type="caution">
    <text evidence="1">The sequence shown here is derived from an EMBL/GenBank/DDBJ whole genome shotgun (WGS) entry which is preliminary data.</text>
</comment>
<organism evidence="1 2">
    <name type="scientific">Mesorhizobium tianshanense</name>
    <dbReference type="NCBI Taxonomy" id="39844"/>
    <lineage>
        <taxon>Bacteria</taxon>
        <taxon>Pseudomonadati</taxon>
        <taxon>Pseudomonadota</taxon>
        <taxon>Alphaproteobacteria</taxon>
        <taxon>Hyphomicrobiales</taxon>
        <taxon>Phyllobacteriaceae</taxon>
        <taxon>Mesorhizobium</taxon>
    </lineage>
</organism>
<name>A0A562MLI7_9HYPH</name>
<dbReference type="AlphaFoldDB" id="A0A562MLI7"/>
<evidence type="ECO:0000313" key="2">
    <source>
        <dbReference type="Proteomes" id="UP000317122"/>
    </source>
</evidence>
<sequence>MSFATQYLQTGVHRYLPFLGLPVKITAQNSSRVIDIEHDTL</sequence>
<reference evidence="1 2" key="1">
    <citation type="journal article" date="2015" name="Stand. Genomic Sci.">
        <title>Genomic Encyclopedia of Bacterial and Archaeal Type Strains, Phase III: the genomes of soil and plant-associated and newly described type strains.</title>
        <authorList>
            <person name="Whitman W.B."/>
            <person name="Woyke T."/>
            <person name="Klenk H.P."/>
            <person name="Zhou Y."/>
            <person name="Lilburn T.G."/>
            <person name="Beck B.J."/>
            <person name="De Vos P."/>
            <person name="Vandamme P."/>
            <person name="Eisen J.A."/>
            <person name="Garrity G."/>
            <person name="Hugenholtz P."/>
            <person name="Kyrpides N.C."/>
        </authorList>
    </citation>
    <scope>NUCLEOTIDE SEQUENCE [LARGE SCALE GENOMIC DNA]</scope>
    <source>
        <strain evidence="1 2">CGMCC 1.2546</strain>
    </source>
</reference>
<evidence type="ECO:0000313" key="1">
    <source>
        <dbReference type="EMBL" id="TWI20777.1"/>
    </source>
</evidence>
<keyword evidence="2" id="KW-1185">Reference proteome</keyword>